<gene>
    <name evidence="2" type="ORF">SPI_01224</name>
</gene>
<proteinExistence type="predicted"/>
<sequence length="561" mass="58527">MLILRLALLAATAEAAVLLSPGVATNALSTRSVAQKQAGVVPGCTTNSFEIPSWYVHNFTFSKADGTAAFHLLNRATNYTAQLACGNSTASSSSNGTSSGLYTRCSAADESQDDPSLLALVRVAAKNGTSTARILLSQSWRCNDRNLTQPLKFAASGNSSVALRCTGSPARCAAVDSPLLIRGTLQSPVAVTPVYAEGPIGHAKAGCAAAAKAPSWTLASVYYLNQTGDNGATSIASQTLMLQVVNHAIGYQAGCTGFLADDLSTTPTAFACSGQGYDFIGKDRYSIQTQALFEPATFRFTVNQTWYCDDEDPAKPVSITATGSVVLPLNCTSVPIDAAAGSTSPPGNKTTCVSTSDIVVPGQQPGTVTSLPPYSIEDPLPTPDGCTVSSLVAPAWIFSSFELDRPAGTNDSSISSNSSSSAGGGNATVGFDLQFRTATNDFTFPVSVYQGPPVSEQQTSQPWYTCTFGPDEVPLAPYTCSYTYDGATKKLTLAADWICSDLDPEHPILFSGTTTTTVTKPLSCSTSGGLTRCLTDESATWNAPIANVTWRRADKDVLAPS</sequence>
<feature type="chain" id="PRO_5013062775" description="AA1-like domain-containing protein" evidence="1">
    <location>
        <begin position="16"/>
        <end position="561"/>
    </location>
</feature>
<comment type="caution">
    <text evidence="2">The sequence shown here is derived from an EMBL/GenBank/DDBJ whole genome shotgun (WGS) entry which is preliminary data.</text>
</comment>
<accession>A0A167YSV6</accession>
<evidence type="ECO:0000313" key="3">
    <source>
        <dbReference type="Proteomes" id="UP000076874"/>
    </source>
</evidence>
<dbReference type="EMBL" id="AZHD01000002">
    <property type="protein sequence ID" value="OAA66648.1"/>
    <property type="molecule type" value="Genomic_DNA"/>
</dbReference>
<evidence type="ECO:0000256" key="1">
    <source>
        <dbReference type="SAM" id="SignalP"/>
    </source>
</evidence>
<organism evidence="2 3">
    <name type="scientific">Niveomyces insectorum RCEF 264</name>
    <dbReference type="NCBI Taxonomy" id="1081102"/>
    <lineage>
        <taxon>Eukaryota</taxon>
        <taxon>Fungi</taxon>
        <taxon>Dikarya</taxon>
        <taxon>Ascomycota</taxon>
        <taxon>Pezizomycotina</taxon>
        <taxon>Sordariomycetes</taxon>
        <taxon>Hypocreomycetidae</taxon>
        <taxon>Hypocreales</taxon>
        <taxon>Cordycipitaceae</taxon>
        <taxon>Niveomyces</taxon>
    </lineage>
</organism>
<name>A0A167YSV6_9HYPO</name>
<dbReference type="AlphaFoldDB" id="A0A167YSV6"/>
<keyword evidence="3" id="KW-1185">Reference proteome</keyword>
<evidence type="ECO:0008006" key="4">
    <source>
        <dbReference type="Google" id="ProtNLM"/>
    </source>
</evidence>
<dbReference type="Proteomes" id="UP000076874">
    <property type="component" value="Unassembled WGS sequence"/>
</dbReference>
<protein>
    <recommendedName>
        <fullName evidence="4">AA1-like domain-containing protein</fullName>
    </recommendedName>
</protein>
<feature type="signal peptide" evidence="1">
    <location>
        <begin position="1"/>
        <end position="15"/>
    </location>
</feature>
<evidence type="ECO:0000313" key="2">
    <source>
        <dbReference type="EMBL" id="OAA66648.1"/>
    </source>
</evidence>
<reference evidence="2 3" key="1">
    <citation type="journal article" date="2016" name="Genome Biol. Evol.">
        <title>Divergent and convergent evolution of fungal pathogenicity.</title>
        <authorList>
            <person name="Shang Y."/>
            <person name="Xiao G."/>
            <person name="Zheng P."/>
            <person name="Cen K."/>
            <person name="Zhan S."/>
            <person name="Wang C."/>
        </authorList>
    </citation>
    <scope>NUCLEOTIDE SEQUENCE [LARGE SCALE GENOMIC DNA]</scope>
    <source>
        <strain evidence="2 3">RCEF 264</strain>
    </source>
</reference>
<dbReference type="OrthoDB" id="5186097at2759"/>
<keyword evidence="1" id="KW-0732">Signal</keyword>